<name>A0A2S7K1B2_9PROT</name>
<reference evidence="3 4" key="1">
    <citation type="submission" date="2017-12" db="EMBL/GenBank/DDBJ databases">
        <authorList>
            <person name="Hurst M.R.H."/>
        </authorList>
    </citation>
    <scope>NUCLEOTIDE SEQUENCE [LARGE SCALE GENOMIC DNA]</scope>
    <source>
        <strain evidence="3 4">SY-3-19</strain>
    </source>
</reference>
<dbReference type="AlphaFoldDB" id="A0A2S7K1B2"/>
<dbReference type="Gene3D" id="2.10.109.10">
    <property type="entry name" value="Umud Fragment, subunit A"/>
    <property type="match status" value="1"/>
</dbReference>
<accession>A0A2S7K1B2</accession>
<dbReference type="Pfam" id="PF10502">
    <property type="entry name" value="Peptidase_S26"/>
    <property type="match status" value="1"/>
</dbReference>
<dbReference type="OrthoDB" id="5360818at2"/>
<dbReference type="GO" id="GO:0006465">
    <property type="term" value="P:signal peptide processing"/>
    <property type="evidence" value="ECO:0007669"/>
    <property type="project" value="InterPro"/>
</dbReference>
<evidence type="ECO:0000313" key="4">
    <source>
        <dbReference type="Proteomes" id="UP000239504"/>
    </source>
</evidence>
<dbReference type="InterPro" id="IPR036286">
    <property type="entry name" value="LexA/Signal_pep-like_sf"/>
</dbReference>
<feature type="signal peptide" evidence="1">
    <location>
        <begin position="1"/>
        <end position="24"/>
    </location>
</feature>
<keyword evidence="1" id="KW-0732">Signal</keyword>
<comment type="caution">
    <text evidence="3">The sequence shown here is derived from an EMBL/GenBank/DDBJ whole genome shotgun (WGS) entry which is preliminary data.</text>
</comment>
<dbReference type="EMBL" id="PJCH01000015">
    <property type="protein sequence ID" value="PQA86228.1"/>
    <property type="molecule type" value="Genomic_DNA"/>
</dbReference>
<dbReference type="InterPro" id="IPR019533">
    <property type="entry name" value="Peptidase_S26"/>
</dbReference>
<evidence type="ECO:0000256" key="1">
    <source>
        <dbReference type="SAM" id="SignalP"/>
    </source>
</evidence>
<evidence type="ECO:0000313" key="3">
    <source>
        <dbReference type="EMBL" id="PQA86228.1"/>
    </source>
</evidence>
<proteinExistence type="predicted"/>
<feature type="chain" id="PRO_5015530847" evidence="1">
    <location>
        <begin position="25"/>
        <end position="177"/>
    </location>
</feature>
<dbReference type="Proteomes" id="UP000239504">
    <property type="component" value="Unassembled WGS sequence"/>
</dbReference>
<feature type="domain" description="Peptidase S26" evidence="2">
    <location>
        <begin position="10"/>
        <end position="165"/>
    </location>
</feature>
<gene>
    <name evidence="3" type="ORF">CW354_17915</name>
</gene>
<dbReference type="RefSeq" id="WP_104831440.1">
    <property type="nucleotide sequence ID" value="NZ_PJCH01000015.1"/>
</dbReference>
<evidence type="ECO:0000259" key="2">
    <source>
        <dbReference type="Pfam" id="PF10502"/>
    </source>
</evidence>
<organism evidence="3 4">
    <name type="scientific">Hyphococcus luteus</name>
    <dbReference type="NCBI Taxonomy" id="2058213"/>
    <lineage>
        <taxon>Bacteria</taxon>
        <taxon>Pseudomonadati</taxon>
        <taxon>Pseudomonadota</taxon>
        <taxon>Alphaproteobacteria</taxon>
        <taxon>Parvularculales</taxon>
        <taxon>Parvularculaceae</taxon>
        <taxon>Hyphococcus</taxon>
    </lineage>
</organism>
<dbReference type="SUPFAM" id="SSF51306">
    <property type="entry name" value="LexA/Signal peptidase"/>
    <property type="match status" value="1"/>
</dbReference>
<dbReference type="GO" id="GO:0004252">
    <property type="term" value="F:serine-type endopeptidase activity"/>
    <property type="evidence" value="ECO:0007669"/>
    <property type="project" value="InterPro"/>
</dbReference>
<protein>
    <submittedName>
        <fullName evidence="3">S26 family signal peptidase</fullName>
    </submittedName>
</protein>
<keyword evidence="4" id="KW-1185">Reference proteome</keyword>
<sequence>MKRGRKKPLIIGAVAVAALGVASAAEFAPRLVWNASASAPIGLYSVLQERLERGDFVIVAPTPRIQALIDERGYLPPATPLLKRVAARSGARICRNEDTISIDGAVVAHALLRDSEGRTLPVWSGCKTLEADEIFLLNDHAQSLDGRYFGATKTAFVIGVARPVWTRGERNQFQEME</sequence>